<comment type="caution">
    <text evidence="1">The sequence shown here is derived from an EMBL/GenBank/DDBJ whole genome shotgun (WGS) entry which is preliminary data.</text>
</comment>
<gene>
    <name evidence="1" type="ORF">LCGC14_0556270</name>
</gene>
<dbReference type="EMBL" id="LAZR01000780">
    <property type="protein sequence ID" value="KKN57969.1"/>
    <property type="molecule type" value="Genomic_DNA"/>
</dbReference>
<reference evidence="1" key="1">
    <citation type="journal article" date="2015" name="Nature">
        <title>Complex archaea that bridge the gap between prokaryotes and eukaryotes.</title>
        <authorList>
            <person name="Spang A."/>
            <person name="Saw J.H."/>
            <person name="Jorgensen S.L."/>
            <person name="Zaremba-Niedzwiedzka K."/>
            <person name="Martijn J."/>
            <person name="Lind A.E."/>
            <person name="van Eijk R."/>
            <person name="Schleper C."/>
            <person name="Guy L."/>
            <person name="Ettema T.J."/>
        </authorList>
    </citation>
    <scope>NUCLEOTIDE SEQUENCE</scope>
</reference>
<evidence type="ECO:0000313" key="1">
    <source>
        <dbReference type="EMBL" id="KKN57969.1"/>
    </source>
</evidence>
<accession>A0A0F9RTB9</accession>
<sequence length="70" mass="8204">MTELNEQQKKILKDWLKKQLAEPNNNLNIYFSIEKDLPSGVFEELKEINDFETINQAIESYVVGLILDTF</sequence>
<protein>
    <submittedName>
        <fullName evidence="1">Uncharacterized protein</fullName>
    </submittedName>
</protein>
<organism evidence="1">
    <name type="scientific">marine sediment metagenome</name>
    <dbReference type="NCBI Taxonomy" id="412755"/>
    <lineage>
        <taxon>unclassified sequences</taxon>
        <taxon>metagenomes</taxon>
        <taxon>ecological metagenomes</taxon>
    </lineage>
</organism>
<proteinExistence type="predicted"/>
<dbReference type="AlphaFoldDB" id="A0A0F9RTB9"/>
<name>A0A0F9RTB9_9ZZZZ</name>